<evidence type="ECO:0000313" key="1">
    <source>
        <dbReference type="EnsemblPlants" id="cds.evm.model.10.2003"/>
    </source>
</evidence>
<evidence type="ECO:0000313" key="2">
    <source>
        <dbReference type="Proteomes" id="UP000596661"/>
    </source>
</evidence>
<reference evidence="1" key="1">
    <citation type="submission" date="2021-03" db="UniProtKB">
        <authorList>
            <consortium name="EnsemblPlants"/>
        </authorList>
    </citation>
    <scope>IDENTIFICATION</scope>
</reference>
<organism evidence="1 2">
    <name type="scientific">Cannabis sativa</name>
    <name type="common">Hemp</name>
    <name type="synonym">Marijuana</name>
    <dbReference type="NCBI Taxonomy" id="3483"/>
    <lineage>
        <taxon>Eukaryota</taxon>
        <taxon>Viridiplantae</taxon>
        <taxon>Streptophyta</taxon>
        <taxon>Embryophyta</taxon>
        <taxon>Tracheophyta</taxon>
        <taxon>Spermatophyta</taxon>
        <taxon>Magnoliopsida</taxon>
        <taxon>eudicotyledons</taxon>
        <taxon>Gunneridae</taxon>
        <taxon>Pentapetalae</taxon>
        <taxon>rosids</taxon>
        <taxon>fabids</taxon>
        <taxon>Rosales</taxon>
        <taxon>Cannabaceae</taxon>
        <taxon>Cannabis</taxon>
    </lineage>
</organism>
<dbReference type="Gramene" id="evm.model.10.2003">
    <property type="protein sequence ID" value="cds.evm.model.10.2003"/>
    <property type="gene ID" value="evm.TU.10.2003"/>
</dbReference>
<protein>
    <submittedName>
        <fullName evidence="1">Uncharacterized protein</fullName>
    </submittedName>
</protein>
<dbReference type="AlphaFoldDB" id="A0A803QLM1"/>
<dbReference type="EnsemblPlants" id="evm.model.10.2003">
    <property type="protein sequence ID" value="cds.evm.model.10.2003"/>
    <property type="gene ID" value="evm.TU.10.2003"/>
</dbReference>
<name>A0A803QLM1_CANSA</name>
<proteinExistence type="predicted"/>
<accession>A0A803QLM1</accession>
<dbReference type="EMBL" id="UZAU01000828">
    <property type="status" value="NOT_ANNOTATED_CDS"/>
    <property type="molecule type" value="Genomic_DNA"/>
</dbReference>
<sequence>MDSSISRRYQHLTSQRRTCFTGGVLGCGVDLRSSRLSGRRFLHRTVRTRDLHSQPSHRFLSPQVDPEMHDSSMVLHSSGDLMSFCPFGPSTPGVQVLVPLMYLYSANTSFLLDGIICYDYEETDFPHDQIQIRPHLFRKQRYDGRRSSSTEGLTGLNIFRQPRKITVIYVKTTSLTKPIEQIRNLRITPQPMFYDPHNNAMRFREE</sequence>
<dbReference type="Proteomes" id="UP000596661">
    <property type="component" value="Unassembled WGS sequence"/>
</dbReference>
<keyword evidence="2" id="KW-1185">Reference proteome</keyword>